<evidence type="ECO:0000313" key="1">
    <source>
        <dbReference type="EMBL" id="KAF1933485.1"/>
    </source>
</evidence>
<gene>
    <name evidence="1" type="ORF">M421DRAFT_198800</name>
</gene>
<dbReference type="EMBL" id="ML978957">
    <property type="protein sequence ID" value="KAF1933485.1"/>
    <property type="molecule type" value="Genomic_DNA"/>
</dbReference>
<sequence>MHAHSVVLPDSELGRGDVQASPSPVLAAFPLQAMRLVVNDGGGAHRHPESDLATIDFCKSSQGSAARCRVRLRLARLARQQPDAATDMLSWHSWVFKAPNLWRSVCSRGRDRDQRKVPAANVGANSVMTGQLLRAMMAGRENRVAASRGCAWQEPRAASARHD</sequence>
<proteinExistence type="predicted"/>
<dbReference type="GeneID" id="54345733"/>
<accession>A0A6A5RYC9</accession>
<reference evidence="1" key="1">
    <citation type="journal article" date="2020" name="Stud. Mycol.">
        <title>101 Dothideomycetes genomes: a test case for predicting lifestyles and emergence of pathogens.</title>
        <authorList>
            <person name="Haridas S."/>
            <person name="Albert R."/>
            <person name="Binder M."/>
            <person name="Bloem J."/>
            <person name="Labutti K."/>
            <person name="Salamov A."/>
            <person name="Andreopoulos B."/>
            <person name="Baker S."/>
            <person name="Barry K."/>
            <person name="Bills G."/>
            <person name="Bluhm B."/>
            <person name="Cannon C."/>
            <person name="Castanera R."/>
            <person name="Culley D."/>
            <person name="Daum C."/>
            <person name="Ezra D."/>
            <person name="Gonzalez J."/>
            <person name="Henrissat B."/>
            <person name="Kuo A."/>
            <person name="Liang C."/>
            <person name="Lipzen A."/>
            <person name="Lutzoni F."/>
            <person name="Magnuson J."/>
            <person name="Mondo S."/>
            <person name="Nolan M."/>
            <person name="Ohm R."/>
            <person name="Pangilinan J."/>
            <person name="Park H.-J."/>
            <person name="Ramirez L."/>
            <person name="Alfaro M."/>
            <person name="Sun H."/>
            <person name="Tritt A."/>
            <person name="Yoshinaga Y."/>
            <person name="Zwiers L.-H."/>
            <person name="Turgeon B."/>
            <person name="Goodwin S."/>
            <person name="Spatafora J."/>
            <person name="Crous P."/>
            <person name="Grigoriev I."/>
        </authorList>
    </citation>
    <scope>NUCLEOTIDE SEQUENCE</scope>
    <source>
        <strain evidence="1">CBS 183.55</strain>
    </source>
</reference>
<evidence type="ECO:0000313" key="2">
    <source>
        <dbReference type="Proteomes" id="UP000800082"/>
    </source>
</evidence>
<dbReference type="Proteomes" id="UP000800082">
    <property type="component" value="Unassembled WGS sequence"/>
</dbReference>
<protein>
    <submittedName>
        <fullName evidence="1">Uncharacterized protein</fullName>
    </submittedName>
</protein>
<name>A0A6A5RYC9_9PLEO</name>
<keyword evidence="2" id="KW-1185">Reference proteome</keyword>
<organism evidence="1 2">
    <name type="scientific">Didymella exigua CBS 183.55</name>
    <dbReference type="NCBI Taxonomy" id="1150837"/>
    <lineage>
        <taxon>Eukaryota</taxon>
        <taxon>Fungi</taxon>
        <taxon>Dikarya</taxon>
        <taxon>Ascomycota</taxon>
        <taxon>Pezizomycotina</taxon>
        <taxon>Dothideomycetes</taxon>
        <taxon>Pleosporomycetidae</taxon>
        <taxon>Pleosporales</taxon>
        <taxon>Pleosporineae</taxon>
        <taxon>Didymellaceae</taxon>
        <taxon>Didymella</taxon>
    </lineage>
</organism>
<dbReference type="AlphaFoldDB" id="A0A6A5RYC9"/>
<dbReference type="RefSeq" id="XP_033453733.1">
    <property type="nucleotide sequence ID" value="XM_033588086.1"/>
</dbReference>